<dbReference type="Pfam" id="PF00583">
    <property type="entry name" value="Acetyltransf_1"/>
    <property type="match status" value="1"/>
</dbReference>
<keyword evidence="2" id="KW-0808">Transferase</keyword>
<dbReference type="EC" id="2.3.-.-" evidence="2"/>
<keyword evidence="3" id="KW-1185">Reference proteome</keyword>
<evidence type="ECO:0000313" key="2">
    <source>
        <dbReference type="EMBL" id="MFC6040581.1"/>
    </source>
</evidence>
<dbReference type="InterPro" id="IPR000182">
    <property type="entry name" value="GNAT_dom"/>
</dbReference>
<dbReference type="GO" id="GO:0016746">
    <property type="term" value="F:acyltransferase activity"/>
    <property type="evidence" value="ECO:0007669"/>
    <property type="project" value="UniProtKB-KW"/>
</dbReference>
<accession>A0ABW1LB99</accession>
<sequence length="176" mass="20272">MFQYKELSIGELQDDFLSSFNRHQETHQVLVKTQDQLMMKLDSFIDDWDHEEKLSVVHALRTGKQAGGIVIGVYQQMELIAFANVESNRFGTRKEYVELPYIHVSKELRGSGIGKRLFEICCEKAKQLGAEKLYIAAHPAVETQHFYKQMGCTLALEINPQILNKEPLDLQLEYPL</sequence>
<feature type="domain" description="N-acetyltransferase" evidence="1">
    <location>
        <begin position="7"/>
        <end position="176"/>
    </location>
</feature>
<dbReference type="EMBL" id="JBHSRI010000025">
    <property type="protein sequence ID" value="MFC6040581.1"/>
    <property type="molecule type" value="Genomic_DNA"/>
</dbReference>
<keyword evidence="2" id="KW-0012">Acyltransferase</keyword>
<protein>
    <submittedName>
        <fullName evidence="2">GNAT family N-acetyltransferase</fullName>
        <ecNumber evidence="2">2.3.-.-</ecNumber>
    </submittedName>
</protein>
<dbReference type="SUPFAM" id="SSF55729">
    <property type="entry name" value="Acyl-CoA N-acyltransferases (Nat)"/>
    <property type="match status" value="1"/>
</dbReference>
<reference evidence="3" key="1">
    <citation type="journal article" date="2019" name="Int. J. Syst. Evol. Microbiol.">
        <title>The Global Catalogue of Microorganisms (GCM) 10K type strain sequencing project: providing services to taxonomists for standard genome sequencing and annotation.</title>
        <authorList>
            <consortium name="The Broad Institute Genomics Platform"/>
            <consortium name="The Broad Institute Genome Sequencing Center for Infectious Disease"/>
            <person name="Wu L."/>
            <person name="Ma J."/>
        </authorList>
    </citation>
    <scope>NUCLEOTIDE SEQUENCE [LARGE SCALE GENOMIC DNA]</scope>
    <source>
        <strain evidence="3">CCUG 54527</strain>
    </source>
</reference>
<dbReference type="Gene3D" id="3.40.630.30">
    <property type="match status" value="1"/>
</dbReference>
<dbReference type="Proteomes" id="UP001596170">
    <property type="component" value="Unassembled WGS sequence"/>
</dbReference>
<dbReference type="PROSITE" id="PS51186">
    <property type="entry name" value="GNAT"/>
    <property type="match status" value="1"/>
</dbReference>
<dbReference type="CDD" id="cd04301">
    <property type="entry name" value="NAT_SF"/>
    <property type="match status" value="1"/>
</dbReference>
<evidence type="ECO:0000259" key="1">
    <source>
        <dbReference type="PROSITE" id="PS51186"/>
    </source>
</evidence>
<evidence type="ECO:0000313" key="3">
    <source>
        <dbReference type="Proteomes" id="UP001596170"/>
    </source>
</evidence>
<dbReference type="InterPro" id="IPR016181">
    <property type="entry name" value="Acyl_CoA_acyltransferase"/>
</dbReference>
<dbReference type="RefSeq" id="WP_377735092.1">
    <property type="nucleotide sequence ID" value="NZ_JBHSRI010000025.1"/>
</dbReference>
<organism evidence="2 3">
    <name type="scientific">Paenisporosarcina macmurdoensis</name>
    <dbReference type="NCBI Taxonomy" id="212659"/>
    <lineage>
        <taxon>Bacteria</taxon>
        <taxon>Bacillati</taxon>
        <taxon>Bacillota</taxon>
        <taxon>Bacilli</taxon>
        <taxon>Bacillales</taxon>
        <taxon>Caryophanaceae</taxon>
        <taxon>Paenisporosarcina</taxon>
    </lineage>
</organism>
<proteinExistence type="predicted"/>
<gene>
    <name evidence="2" type="ORF">ACFPYN_14230</name>
</gene>
<name>A0ABW1LB99_9BACL</name>
<comment type="caution">
    <text evidence="2">The sequence shown here is derived from an EMBL/GenBank/DDBJ whole genome shotgun (WGS) entry which is preliminary data.</text>
</comment>